<dbReference type="AlphaFoldDB" id="C7H4S3"/>
<feature type="domain" description="Cyclodeaminase/cyclohydrolase" evidence="3">
    <location>
        <begin position="1"/>
        <end position="61"/>
    </location>
</feature>
<keyword evidence="5" id="KW-1185">Reference proteome</keyword>
<name>C7H4S3_FAED2</name>
<dbReference type="HOGENOM" id="CLU_2228779_0_0_9"/>
<evidence type="ECO:0000256" key="1">
    <source>
        <dbReference type="SAM" id="Coils"/>
    </source>
</evidence>
<dbReference type="Gene3D" id="1.20.120.680">
    <property type="entry name" value="Formiminotetrahydrofolate cyclodeaminase monomer, up-and-down helical bundle"/>
    <property type="match status" value="1"/>
</dbReference>
<dbReference type="InterPro" id="IPR007044">
    <property type="entry name" value="Cyclodeamin/CycHdrlase"/>
</dbReference>
<evidence type="ECO:0000256" key="2">
    <source>
        <dbReference type="SAM" id="MobiDB-lite"/>
    </source>
</evidence>
<comment type="caution">
    <text evidence="4">The sequence shown here is derived from an EMBL/GenBank/DDBJ whole genome shotgun (WGS) entry which is preliminary data.</text>
</comment>
<proteinExistence type="predicted"/>
<dbReference type="STRING" id="411483.FAEPRAA2165_01288"/>
<dbReference type="GO" id="GO:0004477">
    <property type="term" value="F:methenyltetrahydrofolate cyclohydrolase activity"/>
    <property type="evidence" value="ECO:0007669"/>
    <property type="project" value="UniProtKB-EC"/>
</dbReference>
<evidence type="ECO:0000313" key="4">
    <source>
        <dbReference type="EMBL" id="EEU97109.1"/>
    </source>
</evidence>
<dbReference type="Pfam" id="PF04961">
    <property type="entry name" value="FTCD_C"/>
    <property type="match status" value="1"/>
</dbReference>
<dbReference type="Proteomes" id="UP000004619">
    <property type="component" value="Unassembled WGS sequence"/>
</dbReference>
<dbReference type="eggNOG" id="COG3404">
    <property type="taxonomic scope" value="Bacteria"/>
</dbReference>
<dbReference type="EMBL" id="ACOP02000032">
    <property type="protein sequence ID" value="EEU97109.1"/>
    <property type="molecule type" value="Genomic_DNA"/>
</dbReference>
<feature type="compositionally biased region" description="Gly residues" evidence="2">
    <location>
        <begin position="80"/>
        <end position="90"/>
    </location>
</feature>
<reference evidence="4" key="1">
    <citation type="submission" date="2009-08" db="EMBL/GenBank/DDBJ databases">
        <authorList>
            <person name="Weinstock G."/>
            <person name="Sodergren E."/>
            <person name="Clifton S."/>
            <person name="Fulton L."/>
            <person name="Fulton B."/>
            <person name="Courtney L."/>
            <person name="Fronick C."/>
            <person name="Harrison M."/>
            <person name="Strong C."/>
            <person name="Farmer C."/>
            <person name="Delahaunty K."/>
            <person name="Markovic C."/>
            <person name="Hall O."/>
            <person name="Minx P."/>
            <person name="Tomlinson C."/>
            <person name="Mitreva M."/>
            <person name="Nelson J."/>
            <person name="Hou S."/>
            <person name="Wollam A."/>
            <person name="Pepin K.H."/>
            <person name="Johnson M."/>
            <person name="Bhonagiri V."/>
            <person name="Nash W.E."/>
            <person name="Warren W."/>
            <person name="Chinwalla A."/>
            <person name="Mardis E.R."/>
            <person name="Wilson R.K."/>
        </authorList>
    </citation>
    <scope>NUCLEOTIDE SEQUENCE [LARGE SCALE GENOMIC DNA]</scope>
    <source>
        <strain evidence="4">A2-165</strain>
    </source>
</reference>
<feature type="region of interest" description="Disordered" evidence="2">
    <location>
        <begin position="70"/>
        <end position="105"/>
    </location>
</feature>
<keyword evidence="1" id="KW-0175">Coiled coil</keyword>
<dbReference type="EC" id="3.5.4.9" evidence="4"/>
<evidence type="ECO:0000259" key="3">
    <source>
        <dbReference type="Pfam" id="PF04961"/>
    </source>
</evidence>
<sequence>AGGGASALVGAAGVALGSMVGSLTVGKKKYAAVEADIIALNVRAEALRKQLEALVQADAEVLFARGGGLQAAERDPGTAGPQGRGAGKGTGQSLRRAAGGDDCLR</sequence>
<feature type="coiled-coil region" evidence="1">
    <location>
        <begin position="30"/>
        <end position="57"/>
    </location>
</feature>
<evidence type="ECO:0000313" key="5">
    <source>
        <dbReference type="Proteomes" id="UP000004619"/>
    </source>
</evidence>
<dbReference type="PATRIC" id="fig|411483.3.peg.874"/>
<dbReference type="InterPro" id="IPR036178">
    <property type="entry name" value="Formintransfe-cycloase-like_sf"/>
</dbReference>
<keyword evidence="4" id="KW-0378">Hydrolase</keyword>
<dbReference type="RefSeq" id="WP_005931973.1">
    <property type="nucleotide sequence ID" value="NZ_GG697150.2"/>
</dbReference>
<protein>
    <submittedName>
        <fullName evidence="4">Methenyltetrahydrofolate cyclohydrolase</fullName>
        <ecNumber evidence="4">3.5.4.9</ecNumber>
    </submittedName>
</protein>
<organism evidence="4 5">
    <name type="scientific">Faecalibacterium duncaniae (strain DSM 17677 / JCM 31915 / A2-165)</name>
    <name type="common">Faecalibacterium prausnitzii</name>
    <dbReference type="NCBI Taxonomy" id="411483"/>
    <lineage>
        <taxon>Bacteria</taxon>
        <taxon>Bacillati</taxon>
        <taxon>Bacillota</taxon>
        <taxon>Clostridia</taxon>
        <taxon>Eubacteriales</taxon>
        <taxon>Oscillospiraceae</taxon>
        <taxon>Faecalibacterium</taxon>
    </lineage>
</organism>
<dbReference type="SUPFAM" id="SSF101262">
    <property type="entry name" value="Methenyltetrahydrofolate cyclohydrolase-like"/>
    <property type="match status" value="1"/>
</dbReference>
<feature type="non-terminal residue" evidence="4">
    <location>
        <position position="1"/>
    </location>
</feature>
<gene>
    <name evidence="4" type="primary">fchA</name>
    <name evidence="4" type="ORF">FAEPRAA2165_01288</name>
</gene>
<accession>C7H4S3</accession>